<feature type="domain" description="HTH tetR-type" evidence="4">
    <location>
        <begin position="13"/>
        <end position="73"/>
    </location>
</feature>
<name>A0ABT0XNG8_9BACI</name>
<dbReference type="InterPro" id="IPR001647">
    <property type="entry name" value="HTH_TetR"/>
</dbReference>
<feature type="DNA-binding region" description="H-T-H motif" evidence="3">
    <location>
        <begin position="36"/>
        <end position="55"/>
    </location>
</feature>
<sequence length="195" mass="22820">MKFENNYPDLRVRRTRKSLKDALIELLQEIEIEKITVNTLAKRANINRVTFYSHYKDIPDMLEKLAQDMIDQISKDLEDKTSYKDDSHNTNWQPMINLLEHISSQAVFYKVILGTRGVPLFKNRLIEFLINRIVSQIGERREGSFITKTGVEEEVLAWYDSSAIIGTIIAWLNNDMPYTPRFLVAQFSIIHNRTI</sequence>
<gene>
    <name evidence="5" type="ORF">NDM98_19735</name>
</gene>
<dbReference type="Proteomes" id="UP001203665">
    <property type="component" value="Unassembled WGS sequence"/>
</dbReference>
<dbReference type="Pfam" id="PF14278">
    <property type="entry name" value="TetR_C_8"/>
    <property type="match status" value="1"/>
</dbReference>
<evidence type="ECO:0000313" key="6">
    <source>
        <dbReference type="Proteomes" id="UP001203665"/>
    </source>
</evidence>
<dbReference type="InterPro" id="IPR009057">
    <property type="entry name" value="Homeodomain-like_sf"/>
</dbReference>
<dbReference type="PROSITE" id="PS50977">
    <property type="entry name" value="HTH_TETR_2"/>
    <property type="match status" value="1"/>
</dbReference>
<evidence type="ECO:0000256" key="2">
    <source>
        <dbReference type="ARBA" id="ARBA00023125"/>
    </source>
</evidence>
<proteinExistence type="predicted"/>
<dbReference type="InterPro" id="IPR039532">
    <property type="entry name" value="TetR_C_Firmicutes"/>
</dbReference>
<keyword evidence="1" id="KW-0678">Repressor</keyword>
<evidence type="ECO:0000256" key="3">
    <source>
        <dbReference type="PROSITE-ProRule" id="PRU00335"/>
    </source>
</evidence>
<dbReference type="PANTHER" id="PTHR43479">
    <property type="entry name" value="ACREF/ENVCD OPERON REPRESSOR-RELATED"/>
    <property type="match status" value="1"/>
</dbReference>
<reference evidence="5" key="1">
    <citation type="submission" date="2022-06" db="EMBL/GenBank/DDBJ databases">
        <title>Alkalicoccobacillus porphyridii sp. nov., isolated from a marine red alga, Porphyridium purpureum and reclassification of Shouchella plakortidis and Shouchella gibsonii as Alkalicoccobacillus plakortidis comb. nov. and Alkalicoccobacillus gibsonii comb. nov.</title>
        <authorList>
            <person name="Kim K.H."/>
            <person name="Lee J.K."/>
            <person name="Han D.M."/>
            <person name="Baek J.H."/>
            <person name="Jeon C.O."/>
        </authorList>
    </citation>
    <scope>NUCLEOTIDE SEQUENCE</scope>
    <source>
        <strain evidence="5">DSM 19153</strain>
    </source>
</reference>
<comment type="caution">
    <text evidence="5">The sequence shown here is derived from an EMBL/GenBank/DDBJ whole genome shotgun (WGS) entry which is preliminary data.</text>
</comment>
<evidence type="ECO:0000259" key="4">
    <source>
        <dbReference type="PROSITE" id="PS50977"/>
    </source>
</evidence>
<dbReference type="Gene3D" id="1.10.357.10">
    <property type="entry name" value="Tetracycline Repressor, domain 2"/>
    <property type="match status" value="1"/>
</dbReference>
<evidence type="ECO:0000313" key="5">
    <source>
        <dbReference type="EMBL" id="MCM2677453.1"/>
    </source>
</evidence>
<dbReference type="SUPFAM" id="SSF46689">
    <property type="entry name" value="Homeodomain-like"/>
    <property type="match status" value="1"/>
</dbReference>
<keyword evidence="6" id="KW-1185">Reference proteome</keyword>
<dbReference type="InterPro" id="IPR050624">
    <property type="entry name" value="HTH-type_Tx_Regulator"/>
</dbReference>
<dbReference type="RefSeq" id="WP_251611251.1">
    <property type="nucleotide sequence ID" value="NZ_JAMQJY010000004.1"/>
</dbReference>
<accession>A0ABT0XNG8</accession>
<dbReference type="PANTHER" id="PTHR43479:SF23">
    <property type="entry name" value="HTH TETR-TYPE DOMAIN-CONTAINING PROTEIN"/>
    <property type="match status" value="1"/>
</dbReference>
<protein>
    <submittedName>
        <fullName evidence="5">TetR/AcrR family transcriptional regulator C-terminal domain-containing protein</fullName>
    </submittedName>
</protein>
<organism evidence="5 6">
    <name type="scientific">Alkalicoccobacillus plakortidis</name>
    <dbReference type="NCBI Taxonomy" id="444060"/>
    <lineage>
        <taxon>Bacteria</taxon>
        <taxon>Bacillati</taxon>
        <taxon>Bacillota</taxon>
        <taxon>Bacilli</taxon>
        <taxon>Bacillales</taxon>
        <taxon>Bacillaceae</taxon>
        <taxon>Alkalicoccobacillus</taxon>
    </lineage>
</organism>
<keyword evidence="2 3" id="KW-0238">DNA-binding</keyword>
<dbReference type="EMBL" id="JAMQJY010000004">
    <property type="protein sequence ID" value="MCM2677453.1"/>
    <property type="molecule type" value="Genomic_DNA"/>
</dbReference>
<evidence type="ECO:0000256" key="1">
    <source>
        <dbReference type="ARBA" id="ARBA00022491"/>
    </source>
</evidence>